<dbReference type="InterPro" id="IPR002941">
    <property type="entry name" value="DNA_methylase_N4/N6"/>
</dbReference>
<keyword evidence="2" id="KW-0808">Transferase</keyword>
<evidence type="ECO:0000256" key="1">
    <source>
        <dbReference type="ARBA" id="ARBA00022603"/>
    </source>
</evidence>
<accession>X1A823</accession>
<dbReference type="SUPFAM" id="SSF53335">
    <property type="entry name" value="S-adenosyl-L-methionine-dependent methyltransferases"/>
    <property type="match status" value="1"/>
</dbReference>
<feature type="domain" description="DNA methylase N-4/N-6" evidence="4">
    <location>
        <begin position="139"/>
        <end position="220"/>
    </location>
</feature>
<feature type="region of interest" description="Disordered" evidence="3">
    <location>
        <begin position="66"/>
        <end position="93"/>
    </location>
</feature>
<evidence type="ECO:0000256" key="2">
    <source>
        <dbReference type="ARBA" id="ARBA00022679"/>
    </source>
</evidence>
<dbReference type="EMBL" id="BART01004277">
    <property type="protein sequence ID" value="GAG68928.1"/>
    <property type="molecule type" value="Genomic_DNA"/>
</dbReference>
<organism evidence="5">
    <name type="scientific">marine sediment metagenome</name>
    <dbReference type="NCBI Taxonomy" id="412755"/>
    <lineage>
        <taxon>unclassified sequences</taxon>
        <taxon>metagenomes</taxon>
        <taxon>ecological metagenomes</taxon>
    </lineage>
</organism>
<dbReference type="InterPro" id="IPR029063">
    <property type="entry name" value="SAM-dependent_MTases_sf"/>
</dbReference>
<reference evidence="5" key="1">
    <citation type="journal article" date="2014" name="Front. Microbiol.">
        <title>High frequency of phylogenetically diverse reductive dehalogenase-homologous genes in deep subseafloor sedimentary metagenomes.</title>
        <authorList>
            <person name="Kawai M."/>
            <person name="Futagami T."/>
            <person name="Toyoda A."/>
            <person name="Takaki Y."/>
            <person name="Nishi S."/>
            <person name="Hori S."/>
            <person name="Arai W."/>
            <person name="Tsubouchi T."/>
            <person name="Morono Y."/>
            <person name="Uchiyama I."/>
            <person name="Ito T."/>
            <person name="Fujiyama A."/>
            <person name="Inagaki F."/>
            <person name="Takami H."/>
        </authorList>
    </citation>
    <scope>NUCLEOTIDE SEQUENCE</scope>
    <source>
        <strain evidence="5">Expedition CK06-06</strain>
    </source>
</reference>
<dbReference type="GO" id="GO:0003677">
    <property type="term" value="F:DNA binding"/>
    <property type="evidence" value="ECO:0007669"/>
    <property type="project" value="InterPro"/>
</dbReference>
<sequence length="234" mass="25636">MLKWGTGGINIDGGRIGTEAVSVHDAPKGTFAGGEIGRGSIKNYREHKGRFPANLILSEQGAEELDRQSGVRKSGAMTKPYKYTNTGHSLGSPTGYTKQIHKSNEGGASRFFYVAKASKRERNMGCEGLGEKNIDYEGRKGQNNSEFRLNGSKRKENMSKNNHPTVKPLKLMEYLVKLVTPPKGTTLDPFIGSGTTGIACKKLGFNYIGIDQSKEYCPMAVARIKAVKEDLRLF</sequence>
<evidence type="ECO:0000313" key="5">
    <source>
        <dbReference type="EMBL" id="GAG68928.1"/>
    </source>
</evidence>
<keyword evidence="1" id="KW-0489">Methyltransferase</keyword>
<dbReference type="AlphaFoldDB" id="X1A823"/>
<dbReference type="GO" id="GO:0008170">
    <property type="term" value="F:N-methyltransferase activity"/>
    <property type="evidence" value="ECO:0007669"/>
    <property type="project" value="InterPro"/>
</dbReference>
<evidence type="ECO:0000259" key="4">
    <source>
        <dbReference type="Pfam" id="PF01555"/>
    </source>
</evidence>
<dbReference type="Gene3D" id="3.40.50.150">
    <property type="entry name" value="Vaccinia Virus protein VP39"/>
    <property type="match status" value="1"/>
</dbReference>
<name>X1A823_9ZZZZ</name>
<dbReference type="PRINTS" id="PR00508">
    <property type="entry name" value="S21N4MTFRASE"/>
</dbReference>
<dbReference type="Pfam" id="PF01555">
    <property type="entry name" value="N6_N4_Mtase"/>
    <property type="match status" value="1"/>
</dbReference>
<proteinExistence type="predicted"/>
<feature type="compositionally biased region" description="Polar residues" evidence="3">
    <location>
        <begin position="83"/>
        <end position="93"/>
    </location>
</feature>
<dbReference type="InterPro" id="IPR001091">
    <property type="entry name" value="RM_Methyltransferase"/>
</dbReference>
<gene>
    <name evidence="5" type="ORF">S01H4_10904</name>
</gene>
<comment type="caution">
    <text evidence="5">The sequence shown here is derived from an EMBL/GenBank/DDBJ whole genome shotgun (WGS) entry which is preliminary data.</text>
</comment>
<protein>
    <recommendedName>
        <fullName evidence="4">DNA methylase N-4/N-6 domain-containing protein</fullName>
    </recommendedName>
</protein>
<evidence type="ECO:0000256" key="3">
    <source>
        <dbReference type="SAM" id="MobiDB-lite"/>
    </source>
</evidence>
<dbReference type="GO" id="GO:0032259">
    <property type="term" value="P:methylation"/>
    <property type="evidence" value="ECO:0007669"/>
    <property type="project" value="UniProtKB-KW"/>
</dbReference>